<dbReference type="EMBL" id="MHHR01000033">
    <property type="protein sequence ID" value="OGY33072.1"/>
    <property type="molecule type" value="Genomic_DNA"/>
</dbReference>
<evidence type="ECO:0000256" key="2">
    <source>
        <dbReference type="ARBA" id="ARBA00022540"/>
    </source>
</evidence>
<dbReference type="AlphaFoldDB" id="A0A1G1WZ85"/>
<dbReference type="NCBIfam" id="TIGR00168">
    <property type="entry name" value="infC"/>
    <property type="match status" value="1"/>
</dbReference>
<dbReference type="InterPro" id="IPR036788">
    <property type="entry name" value="T_IF-3_C_sf"/>
</dbReference>
<dbReference type="InterPro" id="IPR036787">
    <property type="entry name" value="T_IF-3_N_sf"/>
</dbReference>
<dbReference type="Proteomes" id="UP000177528">
    <property type="component" value="Unassembled WGS sequence"/>
</dbReference>
<dbReference type="GO" id="GO:0005737">
    <property type="term" value="C:cytoplasm"/>
    <property type="evidence" value="ECO:0007669"/>
    <property type="project" value="UniProtKB-ARBA"/>
</dbReference>
<feature type="domain" description="Translation initiation factor 3 C-terminal" evidence="6">
    <location>
        <begin position="98"/>
        <end position="179"/>
    </location>
</feature>
<evidence type="ECO:0000313" key="8">
    <source>
        <dbReference type="EMBL" id="OGY33072.1"/>
    </source>
</evidence>
<dbReference type="GO" id="GO:0043022">
    <property type="term" value="F:ribosome binding"/>
    <property type="evidence" value="ECO:0007669"/>
    <property type="project" value="TreeGrafter"/>
</dbReference>
<evidence type="ECO:0000256" key="1">
    <source>
        <dbReference type="ARBA" id="ARBA00005439"/>
    </source>
</evidence>
<dbReference type="GO" id="GO:0032790">
    <property type="term" value="P:ribosome disassembly"/>
    <property type="evidence" value="ECO:0007669"/>
    <property type="project" value="TreeGrafter"/>
</dbReference>
<dbReference type="InterPro" id="IPR019815">
    <property type="entry name" value="Translation_initiation_fac_3_C"/>
</dbReference>
<evidence type="ECO:0000256" key="3">
    <source>
        <dbReference type="ARBA" id="ARBA00022917"/>
    </source>
</evidence>
<dbReference type="GO" id="GO:0003743">
    <property type="term" value="F:translation initiation factor activity"/>
    <property type="evidence" value="ECO:0007669"/>
    <property type="project" value="UniProtKB-UniRule"/>
</dbReference>
<dbReference type="SUPFAM" id="SSF55200">
    <property type="entry name" value="Translation initiation factor IF3, C-terminal domain"/>
    <property type="match status" value="1"/>
</dbReference>
<dbReference type="Pfam" id="PF00707">
    <property type="entry name" value="IF3_C"/>
    <property type="match status" value="1"/>
</dbReference>
<accession>A0A1G1WZ85</accession>
<keyword evidence="3" id="KW-0648">Protein biosynthesis</keyword>
<evidence type="ECO:0000259" key="7">
    <source>
        <dbReference type="Pfam" id="PF05198"/>
    </source>
</evidence>
<reference evidence="8 9" key="1">
    <citation type="journal article" date="2016" name="Nat. Commun.">
        <title>Thousands of microbial genomes shed light on interconnected biogeochemical processes in an aquifer system.</title>
        <authorList>
            <person name="Anantharaman K."/>
            <person name="Brown C.T."/>
            <person name="Hug L.A."/>
            <person name="Sharon I."/>
            <person name="Castelle C.J."/>
            <person name="Probst A.J."/>
            <person name="Thomas B.C."/>
            <person name="Singh A."/>
            <person name="Wilkins M.J."/>
            <person name="Karaoz U."/>
            <person name="Brodie E.L."/>
            <person name="Williams K.H."/>
            <person name="Hubbard S.S."/>
            <person name="Banfield J.F."/>
        </authorList>
    </citation>
    <scope>NUCLEOTIDE SEQUENCE [LARGE SCALE GENOMIC DNA]</scope>
</reference>
<dbReference type="Gene3D" id="3.10.20.80">
    <property type="entry name" value="Translation initiation factor 3 (IF-3), N-terminal domain"/>
    <property type="match status" value="1"/>
</dbReference>
<dbReference type="InterPro" id="IPR001288">
    <property type="entry name" value="Translation_initiation_fac_3"/>
</dbReference>
<comment type="similarity">
    <text evidence="1">Belongs to the IF-3 family.</text>
</comment>
<dbReference type="PANTHER" id="PTHR10938:SF0">
    <property type="entry name" value="TRANSLATION INITIATION FACTOR IF-3, MITOCHONDRIAL"/>
    <property type="match status" value="1"/>
</dbReference>
<feature type="compositionally biased region" description="Basic residues" evidence="5">
    <location>
        <begin position="1"/>
        <end position="12"/>
    </location>
</feature>
<dbReference type="InterPro" id="IPR019814">
    <property type="entry name" value="Translation_initiation_fac_3_N"/>
</dbReference>
<feature type="domain" description="Translation initiation factor 3 N-terminal" evidence="7">
    <location>
        <begin position="22"/>
        <end position="89"/>
    </location>
</feature>
<dbReference type="PANTHER" id="PTHR10938">
    <property type="entry name" value="TRANSLATION INITIATION FACTOR IF-3"/>
    <property type="match status" value="1"/>
</dbReference>
<evidence type="ECO:0000313" key="9">
    <source>
        <dbReference type="Proteomes" id="UP000177528"/>
    </source>
</evidence>
<organism evidence="8 9">
    <name type="scientific">Candidatus Andersenbacteria bacterium RIFCSPHIGHO2_12_FULL_45_11</name>
    <dbReference type="NCBI Taxonomy" id="1797281"/>
    <lineage>
        <taxon>Bacteria</taxon>
        <taxon>Candidatus Anderseniibacteriota</taxon>
    </lineage>
</organism>
<name>A0A1G1WZ85_9BACT</name>
<protein>
    <recommendedName>
        <fullName evidence="4">Translation initiation factor IF-3</fullName>
    </recommendedName>
</protein>
<keyword evidence="2 8" id="KW-0396">Initiation factor</keyword>
<dbReference type="Pfam" id="PF05198">
    <property type="entry name" value="IF3_N"/>
    <property type="match status" value="1"/>
</dbReference>
<evidence type="ECO:0000259" key="6">
    <source>
        <dbReference type="Pfam" id="PF00707"/>
    </source>
</evidence>
<evidence type="ECO:0000256" key="4">
    <source>
        <dbReference type="NCBIfam" id="TIGR00168"/>
    </source>
</evidence>
<comment type="caution">
    <text evidence="8">The sequence shown here is derived from an EMBL/GenBank/DDBJ whole genome shotgun (WGS) entry which is preliminary data.</text>
</comment>
<dbReference type="SUPFAM" id="SSF54364">
    <property type="entry name" value="Translation initiation factor IF3, N-terminal domain"/>
    <property type="match status" value="1"/>
</dbReference>
<sequence>MPSRRRRYRHRPKQEIKKPPANDEITALEVRLIGSDGSQLGVMSTVDAIAKAHDEGSDLVMVADKTNPPVVRILDLGKHIYEKRKKDAKQKAKSKGKDIKGIRIGLKTDDHDWNLRLNQAADFLGQGHKVKLEIRLRGREKQRFDLAEQKLREFIQGVPSGAKQEDSFGRSQHGLTVLLTKIV</sequence>
<proteinExistence type="inferred from homology"/>
<dbReference type="Gene3D" id="3.30.110.10">
    <property type="entry name" value="Translation initiation factor 3 (IF-3), C-terminal domain"/>
    <property type="match status" value="1"/>
</dbReference>
<evidence type="ECO:0000256" key="5">
    <source>
        <dbReference type="SAM" id="MobiDB-lite"/>
    </source>
</evidence>
<gene>
    <name evidence="8" type="ORF">A3D99_01285</name>
</gene>
<feature type="region of interest" description="Disordered" evidence="5">
    <location>
        <begin position="1"/>
        <end position="22"/>
    </location>
</feature>